<accession>A0A2G1VX07</accession>
<evidence type="ECO:0008006" key="3">
    <source>
        <dbReference type="Google" id="ProtNLM"/>
    </source>
</evidence>
<comment type="caution">
    <text evidence="1">The sequence shown here is derived from an EMBL/GenBank/DDBJ whole genome shotgun (WGS) entry which is preliminary data.</text>
</comment>
<dbReference type="AlphaFoldDB" id="A0A2G1VX07"/>
<sequence length="126" mass="13897">MLLTSNLNSCADQDLDDSVPAGEYSGTFEVTYPDGTTHDSPVTVTFEAGKTYSATGNEDRYPAGGSGTYTITDNQFKFSDENFWTAEFDWGLILNGNYAYTYKNKQLRLTKGGKDSATYTYTLNAE</sequence>
<protein>
    <recommendedName>
        <fullName evidence="3">Lipocalin-like domain-containing protein</fullName>
    </recommendedName>
</protein>
<organism evidence="1 2">
    <name type="scientific">Leeuwenhoekiella nanhaiensis</name>
    <dbReference type="NCBI Taxonomy" id="1655491"/>
    <lineage>
        <taxon>Bacteria</taxon>
        <taxon>Pseudomonadati</taxon>
        <taxon>Bacteroidota</taxon>
        <taxon>Flavobacteriia</taxon>
        <taxon>Flavobacteriales</taxon>
        <taxon>Flavobacteriaceae</taxon>
        <taxon>Leeuwenhoekiella</taxon>
    </lineage>
</organism>
<gene>
    <name evidence="1" type="ORF">CJ305_03640</name>
</gene>
<name>A0A2G1VX07_9FLAO</name>
<evidence type="ECO:0000313" key="1">
    <source>
        <dbReference type="EMBL" id="PHQ31317.1"/>
    </source>
</evidence>
<reference evidence="1 2" key="1">
    <citation type="submission" date="2017-08" db="EMBL/GenBank/DDBJ databases">
        <title>The whole genome shortgun sequences of strain Leeuwenhoekiella nanhaiensis G18 from the South China Sea.</title>
        <authorList>
            <person name="Liu Q."/>
        </authorList>
    </citation>
    <scope>NUCLEOTIDE SEQUENCE [LARGE SCALE GENOMIC DNA]</scope>
    <source>
        <strain evidence="1 2">G18</strain>
    </source>
</reference>
<keyword evidence="2" id="KW-1185">Reference proteome</keyword>
<dbReference type="EMBL" id="NQXA01000001">
    <property type="protein sequence ID" value="PHQ31317.1"/>
    <property type="molecule type" value="Genomic_DNA"/>
</dbReference>
<dbReference type="Proteomes" id="UP000229433">
    <property type="component" value="Unassembled WGS sequence"/>
</dbReference>
<evidence type="ECO:0000313" key="2">
    <source>
        <dbReference type="Proteomes" id="UP000229433"/>
    </source>
</evidence>
<proteinExistence type="predicted"/>